<dbReference type="Gene3D" id="3.40.50.2300">
    <property type="match status" value="2"/>
</dbReference>
<comment type="similarity">
    <text evidence="2">Belongs to the BMP lipoprotein family.</text>
</comment>
<dbReference type="InterPro" id="IPR050957">
    <property type="entry name" value="BMP_lipoprotein"/>
</dbReference>
<dbReference type="EMBL" id="QOVW01000058">
    <property type="protein sequence ID" value="RDB36604.1"/>
    <property type="molecule type" value="Genomic_DNA"/>
</dbReference>
<dbReference type="AlphaFoldDB" id="A0A369KY16"/>
<organism evidence="9 10">
    <name type="scientific">Spirobacillus cienkowskii</name>
    <dbReference type="NCBI Taxonomy" id="495820"/>
    <lineage>
        <taxon>Bacteria</taxon>
        <taxon>Pseudomonadati</taxon>
        <taxon>Bdellovibrionota</taxon>
        <taxon>Oligoflexia</taxon>
        <taxon>Silvanigrellales</taxon>
        <taxon>Spirobacillus</taxon>
    </lineage>
</organism>
<dbReference type="InterPro" id="IPR028082">
    <property type="entry name" value="Peripla_BP_I"/>
</dbReference>
<evidence type="ECO:0000313" key="9">
    <source>
        <dbReference type="EMBL" id="RDB36604.1"/>
    </source>
</evidence>
<keyword evidence="5" id="KW-0472">Membrane</keyword>
<evidence type="ECO:0000256" key="4">
    <source>
        <dbReference type="ARBA" id="ARBA00022729"/>
    </source>
</evidence>
<name>A0A369KY16_9BACT</name>
<dbReference type="PANTHER" id="PTHR34296:SF2">
    <property type="entry name" value="ABC TRANSPORTER GUANOSINE-BINDING PROTEIN NUPN"/>
    <property type="match status" value="1"/>
</dbReference>
<dbReference type="Pfam" id="PF02608">
    <property type="entry name" value="Bmp"/>
    <property type="match status" value="1"/>
</dbReference>
<evidence type="ECO:0000256" key="7">
    <source>
        <dbReference type="SAM" id="SignalP"/>
    </source>
</evidence>
<dbReference type="CDD" id="cd06354">
    <property type="entry name" value="PBP1_PrnA-like"/>
    <property type="match status" value="1"/>
</dbReference>
<keyword evidence="4 7" id="KW-0732">Signal</keyword>
<dbReference type="PANTHER" id="PTHR34296">
    <property type="entry name" value="TRANSCRIPTIONAL ACTIVATOR PROTEIN MED"/>
    <property type="match status" value="1"/>
</dbReference>
<evidence type="ECO:0000256" key="1">
    <source>
        <dbReference type="ARBA" id="ARBA00004193"/>
    </source>
</evidence>
<sequence length="344" mass="38296">MKRYIVLVFILFFSVSAHAVQKVCMILDRGGKDDKSFNQSAVEGFVQALETLNISKESKFLETKSDEQIPQFLRAFSLDPSCGLIITVGFNPSSYVKNFAEKFANKKYLAIDQEVLSKNNNVRSALFREDQGAFLMGSIAAMKSKTKSVGIIGGMDVPMMKRFALAYEAGAKYVAPKIQVYSGVVGTAPTAWNNPTKAKEIALLQYENGVDVIFQVAGPSGQGIFDAAKQLNMSKKSEKKHYAIGVDSNQNELAPGIVITSMVKHVNIAVYTAIKDFVDDKFSAEVKHLDLRNGGIDWAFDKYNRSIISQFEIKKINRIRAEIIDGKIKVPDYYETVKKQKQKI</sequence>
<evidence type="ECO:0000256" key="3">
    <source>
        <dbReference type="ARBA" id="ARBA00022475"/>
    </source>
</evidence>
<evidence type="ECO:0000313" key="10">
    <source>
        <dbReference type="Proteomes" id="UP000253934"/>
    </source>
</evidence>
<reference evidence="9" key="1">
    <citation type="submission" date="2018-04" db="EMBL/GenBank/DDBJ databases">
        <title>Draft genome sequence of the Candidatus Spirobacillus cienkowskii, a pathogen of freshwater Daphnia species, reconstructed from hemolymph metagenomic reads.</title>
        <authorList>
            <person name="Bresciani L."/>
            <person name="Lemos L.N."/>
            <person name="Wale N."/>
            <person name="Lin J.Y."/>
            <person name="Fernandes G.R."/>
            <person name="Duffy M.A."/>
            <person name="Rodrigues J.M."/>
        </authorList>
    </citation>
    <scope>NUCLEOTIDE SEQUENCE [LARGE SCALE GENOMIC DNA]</scope>
    <source>
        <strain evidence="9">Binning01</strain>
    </source>
</reference>
<comment type="subcellular location">
    <subcellularLocation>
        <location evidence="1">Cell membrane</location>
        <topology evidence="1">Lipid-anchor</topology>
    </subcellularLocation>
</comment>
<evidence type="ECO:0000256" key="2">
    <source>
        <dbReference type="ARBA" id="ARBA00008610"/>
    </source>
</evidence>
<comment type="caution">
    <text evidence="9">The sequence shown here is derived from an EMBL/GenBank/DDBJ whole genome shotgun (WGS) entry which is preliminary data.</text>
</comment>
<keyword evidence="3" id="KW-1003">Cell membrane</keyword>
<dbReference type="SUPFAM" id="SSF53822">
    <property type="entry name" value="Periplasmic binding protein-like I"/>
    <property type="match status" value="1"/>
</dbReference>
<feature type="signal peptide" evidence="7">
    <location>
        <begin position="1"/>
        <end position="19"/>
    </location>
</feature>
<dbReference type="InterPro" id="IPR003760">
    <property type="entry name" value="PnrA-like"/>
</dbReference>
<feature type="chain" id="PRO_5016587367" evidence="7">
    <location>
        <begin position="20"/>
        <end position="344"/>
    </location>
</feature>
<dbReference type="Proteomes" id="UP000253934">
    <property type="component" value="Unassembled WGS sequence"/>
</dbReference>
<accession>A0A369KY16</accession>
<feature type="domain" description="ABC transporter substrate-binding protein PnrA-like" evidence="8">
    <location>
        <begin position="23"/>
        <end position="332"/>
    </location>
</feature>
<keyword evidence="10" id="KW-1185">Reference proteome</keyword>
<evidence type="ECO:0000256" key="6">
    <source>
        <dbReference type="ARBA" id="ARBA00023288"/>
    </source>
</evidence>
<protein>
    <submittedName>
        <fullName evidence="9">BMP family ABC transporter substrate-binding protein</fullName>
    </submittedName>
</protein>
<evidence type="ECO:0000259" key="8">
    <source>
        <dbReference type="Pfam" id="PF02608"/>
    </source>
</evidence>
<keyword evidence="6" id="KW-0449">Lipoprotein</keyword>
<proteinExistence type="inferred from homology"/>
<gene>
    <name evidence="9" type="ORF">DCC88_04040</name>
</gene>
<dbReference type="GO" id="GO:0005886">
    <property type="term" value="C:plasma membrane"/>
    <property type="evidence" value="ECO:0007669"/>
    <property type="project" value="UniProtKB-SubCell"/>
</dbReference>
<evidence type="ECO:0000256" key="5">
    <source>
        <dbReference type="ARBA" id="ARBA00023136"/>
    </source>
</evidence>